<comment type="caution">
    <text evidence="3">The sequence shown here is derived from an EMBL/GenBank/DDBJ whole genome shotgun (WGS) entry which is preliminary data.</text>
</comment>
<keyword evidence="1" id="KW-1133">Transmembrane helix</keyword>
<accession>A0A652KQ73</accession>
<feature type="transmembrane region" description="Helical" evidence="1">
    <location>
        <begin position="39"/>
        <end position="57"/>
    </location>
</feature>
<dbReference type="Pfam" id="PF03372">
    <property type="entry name" value="Exo_endo_phos"/>
    <property type="match status" value="1"/>
</dbReference>
<evidence type="ECO:0000313" key="3">
    <source>
        <dbReference type="EMBL" id="TXS25757.1"/>
    </source>
</evidence>
<reference evidence="3" key="1">
    <citation type="submission" date="2018-10" db="EMBL/GenBank/DDBJ databases">
        <authorList>
            <person name="Hariharan J."/>
            <person name="Choudoir M.J."/>
            <person name="Diebold P."/>
            <person name="Panke-Buisse K."/>
            <person name="Campbell A.N."/>
            <person name="Buckley D.H."/>
        </authorList>
    </citation>
    <scope>NUCLEOTIDE SEQUENCE</scope>
    <source>
        <strain evidence="3">Gb1</strain>
    </source>
</reference>
<dbReference type="SUPFAM" id="SSF56219">
    <property type="entry name" value="DNase I-like"/>
    <property type="match status" value="1"/>
</dbReference>
<dbReference type="InterPro" id="IPR005135">
    <property type="entry name" value="Endo/exonuclease/phosphatase"/>
</dbReference>
<feature type="domain" description="Endonuclease/exonuclease/phosphatase" evidence="2">
    <location>
        <begin position="96"/>
        <end position="296"/>
    </location>
</feature>
<name>A0A652KQ73_9ACTN</name>
<dbReference type="Gene3D" id="3.60.10.10">
    <property type="entry name" value="Endonuclease/exonuclease/phosphatase"/>
    <property type="match status" value="1"/>
</dbReference>
<protein>
    <recommendedName>
        <fullName evidence="2">Endonuclease/exonuclease/phosphatase domain-containing protein</fullName>
    </recommendedName>
</protein>
<feature type="transmembrane region" description="Helical" evidence="1">
    <location>
        <begin position="64"/>
        <end position="83"/>
    </location>
</feature>
<dbReference type="AlphaFoldDB" id="A0A652KQ73"/>
<keyword evidence="1" id="KW-0812">Transmembrane</keyword>
<sequence>MSWRRGRVLAGCTLTLAVLLALRSHLPSGPGQLGSLAQTLAPWSGVAVPVLLVLALARRSAAAQIAVVLTALIWGALFGGVLIDKRQQGGGLTVVSHNVDEANRDPEGTARRLAASGADIIALEELRAAAVPAYERVLNRAYGHHSVRGTVGLWSTYPLSDTESVAIMPWTRALRSTVETPEGPVAVYVAHLASVRVHPGTGFTTSRRNEAARLLADALDAERLERTLLVGDLNGSTDDSALARLTSGMRSAQKSAGKGFGFSWPASFPVVRIDHILARGIDPVSSRTLPATGSDHLPVAATFRL</sequence>
<proteinExistence type="predicted"/>
<dbReference type="InterPro" id="IPR036691">
    <property type="entry name" value="Endo/exonu/phosph_ase_sf"/>
</dbReference>
<keyword evidence="1" id="KW-0472">Membrane</keyword>
<dbReference type="GO" id="GO:0003824">
    <property type="term" value="F:catalytic activity"/>
    <property type="evidence" value="ECO:0007669"/>
    <property type="project" value="InterPro"/>
</dbReference>
<gene>
    <name evidence="3" type="ORF">EAO74_21315</name>
</gene>
<evidence type="ECO:0000256" key="1">
    <source>
        <dbReference type="SAM" id="Phobius"/>
    </source>
</evidence>
<evidence type="ECO:0000259" key="2">
    <source>
        <dbReference type="Pfam" id="PF03372"/>
    </source>
</evidence>
<organism evidence="3">
    <name type="scientific">Streptomyces sp. gb1(2016)</name>
    <dbReference type="NCBI Taxonomy" id="1828321"/>
    <lineage>
        <taxon>Bacteria</taxon>
        <taxon>Bacillati</taxon>
        <taxon>Actinomycetota</taxon>
        <taxon>Actinomycetes</taxon>
        <taxon>Kitasatosporales</taxon>
        <taxon>Streptomycetaceae</taxon>
        <taxon>Streptomyces</taxon>
    </lineage>
</organism>
<dbReference type="EMBL" id="RDBM01000037">
    <property type="protein sequence ID" value="TXS25757.1"/>
    <property type="molecule type" value="Genomic_DNA"/>
</dbReference>